<sequence>GCYIREIKALGDCEGTAETVRFMERMQLDDMDKCYRSLLLMREMEDTAREKTRMTALSICDELRRSVNSLDWEPQFIYYCERAKLDDIRLARQINALCDTLTNVIDERLTFVRELEMLAYKYLEGSLNSGPVKRISSLRSLRETWIIETIIRSIPKQIAGQKRALFADVPRGLSDSSLFFAAPVTVLWLGGGVTCI</sequence>
<dbReference type="EMBL" id="BKCJ010112223">
    <property type="protein sequence ID" value="GEX50440.1"/>
    <property type="molecule type" value="Genomic_DNA"/>
</dbReference>
<feature type="non-terminal residue" evidence="1">
    <location>
        <position position="1"/>
    </location>
</feature>
<reference evidence="1" key="1">
    <citation type="journal article" date="2019" name="Sci. Rep.">
        <title>Draft genome of Tanacetum cinerariifolium, the natural source of mosquito coil.</title>
        <authorList>
            <person name="Yamashiro T."/>
            <person name="Shiraishi A."/>
            <person name="Satake H."/>
            <person name="Nakayama K."/>
        </authorList>
    </citation>
    <scope>NUCLEOTIDE SEQUENCE</scope>
</reference>
<proteinExistence type="predicted"/>
<organism evidence="1">
    <name type="scientific">Tanacetum cinerariifolium</name>
    <name type="common">Dalmatian daisy</name>
    <name type="synonym">Chrysanthemum cinerariifolium</name>
    <dbReference type="NCBI Taxonomy" id="118510"/>
    <lineage>
        <taxon>Eukaryota</taxon>
        <taxon>Viridiplantae</taxon>
        <taxon>Streptophyta</taxon>
        <taxon>Embryophyta</taxon>
        <taxon>Tracheophyta</taxon>
        <taxon>Spermatophyta</taxon>
        <taxon>Magnoliopsida</taxon>
        <taxon>eudicotyledons</taxon>
        <taxon>Gunneridae</taxon>
        <taxon>Pentapetalae</taxon>
        <taxon>asterids</taxon>
        <taxon>campanulids</taxon>
        <taxon>Asterales</taxon>
        <taxon>Asteraceae</taxon>
        <taxon>Asteroideae</taxon>
        <taxon>Anthemideae</taxon>
        <taxon>Anthemidinae</taxon>
        <taxon>Tanacetum</taxon>
    </lineage>
</organism>
<accession>A0A699HAE6</accession>
<name>A0A699HAE6_TANCI</name>
<dbReference type="AlphaFoldDB" id="A0A699HAE6"/>
<protein>
    <submittedName>
        <fullName evidence="1">Uncharacterized protein</fullName>
    </submittedName>
</protein>
<evidence type="ECO:0000313" key="1">
    <source>
        <dbReference type="EMBL" id="GEX50440.1"/>
    </source>
</evidence>
<gene>
    <name evidence="1" type="ORF">Tci_322415</name>
</gene>
<comment type="caution">
    <text evidence="1">The sequence shown here is derived from an EMBL/GenBank/DDBJ whole genome shotgun (WGS) entry which is preliminary data.</text>
</comment>